<evidence type="ECO:0000313" key="3">
    <source>
        <dbReference type="Proteomes" id="UP001307889"/>
    </source>
</evidence>
<protein>
    <submittedName>
        <fullName evidence="2">Uncharacterized protein</fullName>
    </submittedName>
</protein>
<proteinExistence type="predicted"/>
<dbReference type="EMBL" id="AP028909">
    <property type="protein sequence ID" value="BES87552.1"/>
    <property type="molecule type" value="Genomic_DNA"/>
</dbReference>
<feature type="compositionally biased region" description="Acidic residues" evidence="1">
    <location>
        <begin position="390"/>
        <end position="406"/>
    </location>
</feature>
<feature type="region of interest" description="Disordered" evidence="1">
    <location>
        <begin position="378"/>
        <end position="406"/>
    </location>
</feature>
<evidence type="ECO:0000313" key="2">
    <source>
        <dbReference type="EMBL" id="BES87552.1"/>
    </source>
</evidence>
<sequence length="406" mass="47338">MDHEDLSDDDSSDCDQPYYKDDDSYFDLSTIFSKLMKKGRKCEGESAGNDDTDDPIVDKLQNWMTAILKSVIPTPKQVAKLNTLDAKAKRTNRLITTHNEHGYKVMGKFSDDELTLLRNRWSTFCAEHGFDEMKDLRLFVPNPFCPPQMKLTVPQREWFLQHLSQDFPDRDPQQVYHKFVAVFLTPKRGRWSPEEDEFLLTFYNLMPDMAIYSIGAFILRRKRPFINRRLTLLTGCSAPVQHMLKLKKAKISEVESADPNVPEYPDWTKKDKKWKIIAARSNMNRRLLMRKYYFELYPAIRAAGFQTIRMEEKEVLRCLTKEKPSSWDSVDWFKIGRKCNNIGAVKAYQTIRQMAIRRVPAPQWEDLPAVLARLNHSKPSRMDKSKADITDDEIDSLGDDNMSDSE</sequence>
<feature type="compositionally biased region" description="Acidic residues" evidence="1">
    <location>
        <begin position="1"/>
        <end position="13"/>
    </location>
</feature>
<gene>
    <name evidence="2" type="ORF">NTJ_00357</name>
</gene>
<feature type="region of interest" description="Disordered" evidence="1">
    <location>
        <begin position="1"/>
        <end position="21"/>
    </location>
</feature>
<accession>A0ABN7A5R1</accession>
<dbReference type="Proteomes" id="UP001307889">
    <property type="component" value="Chromosome 1"/>
</dbReference>
<keyword evidence="3" id="KW-1185">Reference proteome</keyword>
<reference evidence="2 3" key="1">
    <citation type="submission" date="2023-09" db="EMBL/GenBank/DDBJ databases">
        <title>Nesidiocoris tenuis whole genome shotgun sequence.</title>
        <authorList>
            <person name="Shibata T."/>
            <person name="Shimoda M."/>
            <person name="Kobayashi T."/>
            <person name="Uehara T."/>
        </authorList>
    </citation>
    <scope>NUCLEOTIDE SEQUENCE [LARGE SCALE GENOMIC DNA]</scope>
    <source>
        <strain evidence="2 3">Japan</strain>
    </source>
</reference>
<organism evidence="2 3">
    <name type="scientific">Nesidiocoris tenuis</name>
    <dbReference type="NCBI Taxonomy" id="355587"/>
    <lineage>
        <taxon>Eukaryota</taxon>
        <taxon>Metazoa</taxon>
        <taxon>Ecdysozoa</taxon>
        <taxon>Arthropoda</taxon>
        <taxon>Hexapoda</taxon>
        <taxon>Insecta</taxon>
        <taxon>Pterygota</taxon>
        <taxon>Neoptera</taxon>
        <taxon>Paraneoptera</taxon>
        <taxon>Hemiptera</taxon>
        <taxon>Heteroptera</taxon>
        <taxon>Panheteroptera</taxon>
        <taxon>Cimicomorpha</taxon>
        <taxon>Miridae</taxon>
        <taxon>Dicyphina</taxon>
        <taxon>Nesidiocoris</taxon>
    </lineage>
</organism>
<feature type="compositionally biased region" description="Basic and acidic residues" evidence="1">
    <location>
        <begin position="380"/>
        <end position="389"/>
    </location>
</feature>
<evidence type="ECO:0000256" key="1">
    <source>
        <dbReference type="SAM" id="MobiDB-lite"/>
    </source>
</evidence>
<name>A0ABN7A5R1_9HEMI</name>